<dbReference type="AlphaFoldDB" id="A0A843U649"/>
<protein>
    <submittedName>
        <fullName evidence="1">Uncharacterized protein</fullName>
    </submittedName>
</protein>
<keyword evidence="2" id="KW-1185">Reference proteome</keyword>
<reference evidence="1" key="1">
    <citation type="submission" date="2017-07" db="EMBL/GenBank/DDBJ databases">
        <title>Taro Niue Genome Assembly and Annotation.</title>
        <authorList>
            <person name="Atibalentja N."/>
            <person name="Keating K."/>
            <person name="Fields C.J."/>
        </authorList>
    </citation>
    <scope>NUCLEOTIDE SEQUENCE</scope>
    <source>
        <strain evidence="1">Niue_2</strain>
        <tissue evidence="1">Leaf</tissue>
    </source>
</reference>
<evidence type="ECO:0000313" key="2">
    <source>
        <dbReference type="Proteomes" id="UP000652761"/>
    </source>
</evidence>
<proteinExistence type="predicted"/>
<accession>A0A843U649</accession>
<dbReference type="EMBL" id="NMUH01000425">
    <property type="protein sequence ID" value="MQL78955.1"/>
    <property type="molecule type" value="Genomic_DNA"/>
</dbReference>
<organism evidence="1 2">
    <name type="scientific">Colocasia esculenta</name>
    <name type="common">Wild taro</name>
    <name type="synonym">Arum esculentum</name>
    <dbReference type="NCBI Taxonomy" id="4460"/>
    <lineage>
        <taxon>Eukaryota</taxon>
        <taxon>Viridiplantae</taxon>
        <taxon>Streptophyta</taxon>
        <taxon>Embryophyta</taxon>
        <taxon>Tracheophyta</taxon>
        <taxon>Spermatophyta</taxon>
        <taxon>Magnoliopsida</taxon>
        <taxon>Liliopsida</taxon>
        <taxon>Araceae</taxon>
        <taxon>Aroideae</taxon>
        <taxon>Colocasieae</taxon>
        <taxon>Colocasia</taxon>
    </lineage>
</organism>
<dbReference type="Proteomes" id="UP000652761">
    <property type="component" value="Unassembled WGS sequence"/>
</dbReference>
<evidence type="ECO:0000313" key="1">
    <source>
        <dbReference type="EMBL" id="MQL78955.1"/>
    </source>
</evidence>
<name>A0A843U649_COLES</name>
<gene>
    <name evidence="1" type="ORF">Taro_011391</name>
</gene>
<comment type="caution">
    <text evidence="1">The sequence shown here is derived from an EMBL/GenBank/DDBJ whole genome shotgun (WGS) entry which is preliminary data.</text>
</comment>
<sequence length="106" mass="11889">MIETVCMPPDEIFSSIIARKKDIFSSIIARKKDISSSMAHPQRLWQASTTYLIARDFRVGPVGRGRWVIPQLITTSPFLVDELAGSLRTIPRARGCVKKGHANHRS</sequence>